<evidence type="ECO:0000256" key="11">
    <source>
        <dbReference type="ARBA" id="ARBA00023027"/>
    </source>
</evidence>
<dbReference type="PANTHER" id="PTHR43507:SF20">
    <property type="entry name" value="NADH-UBIQUINONE OXIDOREDUCTASE CHAIN 4"/>
    <property type="match status" value="1"/>
</dbReference>
<evidence type="ECO:0000313" key="19">
    <source>
        <dbReference type="EMBL" id="AZZ73309.1"/>
    </source>
</evidence>
<feature type="transmembrane region" description="Helical" evidence="16">
    <location>
        <begin position="291"/>
        <end position="312"/>
    </location>
</feature>
<keyword evidence="14 16" id="KW-0472">Membrane</keyword>
<feature type="domain" description="NADH:quinone oxidoreductase/Mrp antiporter transmembrane" evidence="17">
    <location>
        <begin position="177"/>
        <end position="382"/>
    </location>
</feature>
<dbReference type="GO" id="GO:0015990">
    <property type="term" value="P:electron transport coupled proton transport"/>
    <property type="evidence" value="ECO:0007669"/>
    <property type="project" value="TreeGrafter"/>
</dbReference>
<evidence type="ECO:0000256" key="7">
    <source>
        <dbReference type="ARBA" id="ARBA00022692"/>
    </source>
</evidence>
<evidence type="ECO:0000313" key="18">
    <source>
        <dbReference type="EMBL" id="AIA77030.1"/>
    </source>
</evidence>
<gene>
    <name evidence="18" type="primary">nad4</name>
    <name evidence="19" type="synonym">ND4</name>
</gene>
<feature type="transmembrane region" description="Helical" evidence="16">
    <location>
        <begin position="324"/>
        <end position="346"/>
    </location>
</feature>
<feature type="transmembrane region" description="Helical" evidence="16">
    <location>
        <begin position="84"/>
        <end position="108"/>
    </location>
</feature>
<evidence type="ECO:0000256" key="16">
    <source>
        <dbReference type="RuleBase" id="RU003297"/>
    </source>
</evidence>
<evidence type="ECO:0000256" key="12">
    <source>
        <dbReference type="ARBA" id="ARBA00023075"/>
    </source>
</evidence>
<feature type="transmembrane region" description="Helical" evidence="16">
    <location>
        <begin position="53"/>
        <end position="72"/>
    </location>
</feature>
<feature type="transmembrane region" description="Helical" evidence="16">
    <location>
        <begin position="206"/>
        <end position="225"/>
    </location>
</feature>
<geneLocation type="mitochondrion" evidence="18"/>
<sequence length="434" mass="47093">MVKSLAISLIALIIMKDLNMSIIGLSLLTITSLMTTSTAISSVEMGGLYTTDFVMGLMVTLTLFVAALSHLSSVKTARKSSFNLMVVSITLILLMSFSVSSFFLFFFFRESISTSAIANCGMSMSASAITSSGLYGYLYCVWFALLSMSRKGIMCKSNKEKNKVCSKYSKEKRYKTVVTVYSGLLNKLPMYPFHLWLPKAHVEAPVAGSMLLAGVVLKLGGYGLLRFMSVMQMNLSSVFYILLLLVNLAGGLYAGLVCVRQVDLKCLVAYSSVAHMSLVLLGVLSNTPVGVMGAVIIMIGHGLCSSGLFSYVNVAYKMSHSRLLVMNKGGLLICPSLVLMCFLLSSSNMAAPPSLNLFGEILVFGVGGWMSGLFLCILGLMSFISACFSLYLYGSCNHGKGMMHSESLSFSSMCDIMILAVHWVPLNFLFMFMP</sequence>
<organism evidence="18">
    <name type="scientific">Mytilus coruscus</name>
    <name type="common">Sea mussel</name>
    <dbReference type="NCBI Taxonomy" id="42192"/>
    <lineage>
        <taxon>Eukaryota</taxon>
        <taxon>Metazoa</taxon>
        <taxon>Spiralia</taxon>
        <taxon>Lophotrochozoa</taxon>
        <taxon>Mollusca</taxon>
        <taxon>Bivalvia</taxon>
        <taxon>Autobranchia</taxon>
        <taxon>Pteriomorphia</taxon>
        <taxon>Mytilida</taxon>
        <taxon>Mytiloidea</taxon>
        <taxon>Mytilidae</taxon>
        <taxon>Mytilinae</taxon>
        <taxon>Mytilus</taxon>
    </lineage>
</organism>
<feature type="transmembrane region" description="Helical" evidence="16">
    <location>
        <begin position="128"/>
        <end position="146"/>
    </location>
</feature>
<evidence type="ECO:0000256" key="3">
    <source>
        <dbReference type="ARBA" id="ARBA00012944"/>
    </source>
</evidence>
<evidence type="ECO:0000256" key="6">
    <source>
        <dbReference type="ARBA" id="ARBA00022660"/>
    </source>
</evidence>
<dbReference type="AlphaFoldDB" id="A0A075E2V9"/>
<keyword evidence="5 16" id="KW-0813">Transport</keyword>
<name>A0A075E2V9_MYTCO</name>
<dbReference type="GO" id="GO:0048039">
    <property type="term" value="F:ubiquinone binding"/>
    <property type="evidence" value="ECO:0007669"/>
    <property type="project" value="TreeGrafter"/>
</dbReference>
<keyword evidence="9 16" id="KW-0249">Electron transport</keyword>
<keyword evidence="6 16" id="KW-0679">Respiratory chain</keyword>
<dbReference type="PRINTS" id="PR01437">
    <property type="entry name" value="NUOXDRDTASE4"/>
</dbReference>
<feature type="transmembrane region" description="Helical" evidence="16">
    <location>
        <begin position="366"/>
        <end position="393"/>
    </location>
</feature>
<comment type="similarity">
    <text evidence="2 16">Belongs to the complex I subunit 4 family.</text>
</comment>
<keyword evidence="13 16" id="KW-0496">Mitochondrion</keyword>
<dbReference type="Pfam" id="PF00361">
    <property type="entry name" value="Proton_antipo_M"/>
    <property type="match status" value="1"/>
</dbReference>
<dbReference type="EC" id="7.1.1.2" evidence="3 16"/>
<dbReference type="GO" id="GO:0003954">
    <property type="term" value="F:NADH dehydrogenase activity"/>
    <property type="evidence" value="ECO:0007669"/>
    <property type="project" value="TreeGrafter"/>
</dbReference>
<evidence type="ECO:0000256" key="9">
    <source>
        <dbReference type="ARBA" id="ARBA00022982"/>
    </source>
</evidence>
<evidence type="ECO:0000256" key="13">
    <source>
        <dbReference type="ARBA" id="ARBA00023128"/>
    </source>
</evidence>
<evidence type="ECO:0000259" key="17">
    <source>
        <dbReference type="Pfam" id="PF00361"/>
    </source>
</evidence>
<keyword evidence="11 16" id="KW-0520">NAD</keyword>
<dbReference type="EMBL" id="KJ577549">
    <property type="protein sequence ID" value="AIA77030.1"/>
    <property type="molecule type" value="Genomic_DNA"/>
</dbReference>
<keyword evidence="8" id="KW-1278">Translocase</keyword>
<accession>A0A075E2V9</accession>
<dbReference type="CTD" id="4538"/>
<evidence type="ECO:0000256" key="15">
    <source>
        <dbReference type="ARBA" id="ARBA00049551"/>
    </source>
</evidence>
<evidence type="ECO:0000256" key="4">
    <source>
        <dbReference type="ARBA" id="ARBA00021006"/>
    </source>
</evidence>
<feature type="transmembrane region" description="Helical" evidence="16">
    <location>
        <begin position="237"/>
        <end position="259"/>
    </location>
</feature>
<dbReference type="GO" id="GO:0008137">
    <property type="term" value="F:NADH dehydrogenase (ubiquinone) activity"/>
    <property type="evidence" value="ECO:0007669"/>
    <property type="project" value="UniProtKB-UniRule"/>
</dbReference>
<dbReference type="GO" id="GO:0042773">
    <property type="term" value="P:ATP synthesis coupled electron transport"/>
    <property type="evidence" value="ECO:0007669"/>
    <property type="project" value="InterPro"/>
</dbReference>
<comment type="function">
    <text evidence="16">Core subunit of the mitochondrial membrane respiratory chain NADH dehydrogenase (Complex I) which catalyzes electron transfer from NADH through the respiratory chain, using ubiquinone as an electron acceptor. Essential for the catalytic activity and assembly of complex I.</text>
</comment>
<keyword evidence="7 16" id="KW-0812">Transmembrane</keyword>
<feature type="transmembrane region" description="Helical" evidence="16">
    <location>
        <begin position="21"/>
        <end position="41"/>
    </location>
</feature>
<feature type="transmembrane region" description="Helical" evidence="16">
    <location>
        <begin position="414"/>
        <end position="433"/>
    </location>
</feature>
<dbReference type="GO" id="GO:0031966">
    <property type="term" value="C:mitochondrial membrane"/>
    <property type="evidence" value="ECO:0007669"/>
    <property type="project" value="UniProtKB-SubCell"/>
</dbReference>
<dbReference type="EMBL" id="MH037037">
    <property type="protein sequence ID" value="AZZ73309.1"/>
    <property type="molecule type" value="Genomic_DNA"/>
</dbReference>
<keyword evidence="10 16" id="KW-1133">Transmembrane helix</keyword>
<keyword evidence="12 16" id="KW-0830">Ubiquinone</keyword>
<evidence type="ECO:0000256" key="14">
    <source>
        <dbReference type="ARBA" id="ARBA00023136"/>
    </source>
</evidence>
<protein>
    <recommendedName>
        <fullName evidence="4 16">NADH-ubiquinone oxidoreductase chain 4</fullName>
        <ecNumber evidence="3 16">7.1.1.2</ecNumber>
    </recommendedName>
</protein>
<dbReference type="InterPro" id="IPR003918">
    <property type="entry name" value="NADH_UbQ_OxRdtase"/>
</dbReference>
<dbReference type="GeneID" id="20159216"/>
<evidence type="ECO:0000256" key="2">
    <source>
        <dbReference type="ARBA" id="ARBA00009025"/>
    </source>
</evidence>
<reference evidence="18" key="1">
    <citation type="journal article" date="2014" name="Mitochondrial DNA">
        <title>The F type mitochondrial genome of hard-shelled mussel: Mytilus coruscus (Mytiloida, Mytilidae).</title>
        <authorList>
            <person name="Lee Y.C."/>
            <person name="Lee Y.H."/>
        </authorList>
    </citation>
    <scope>NUCLEOTIDE SEQUENCE</scope>
</reference>
<comment type="subcellular location">
    <subcellularLocation>
        <location evidence="1 16">Mitochondrion membrane</location>
        <topology evidence="1 16">Multi-pass membrane protein</topology>
    </subcellularLocation>
</comment>
<reference evidence="19" key="3">
    <citation type="submission" date="2018-03" db="EMBL/GenBank/DDBJ databases">
        <title>The M type mitochondrial genome of Mytilus coruscus (Mytiloida, Mytilidae).</title>
        <authorList>
            <person name="Zhang C."/>
            <person name="Guo B."/>
            <person name="Qi P."/>
        </authorList>
    </citation>
    <scope>NUCLEOTIDE SEQUENCE</scope>
</reference>
<dbReference type="PANTHER" id="PTHR43507">
    <property type="entry name" value="NADH-UBIQUINONE OXIDOREDUCTASE CHAIN 4"/>
    <property type="match status" value="1"/>
</dbReference>
<dbReference type="InterPro" id="IPR001750">
    <property type="entry name" value="ND/Mrp_TM"/>
</dbReference>
<evidence type="ECO:0000256" key="10">
    <source>
        <dbReference type="ARBA" id="ARBA00022989"/>
    </source>
</evidence>
<evidence type="ECO:0000256" key="1">
    <source>
        <dbReference type="ARBA" id="ARBA00004225"/>
    </source>
</evidence>
<dbReference type="RefSeq" id="YP_009054027.1">
    <property type="nucleotide sequence ID" value="NC_024733.1"/>
</dbReference>
<evidence type="ECO:0000256" key="8">
    <source>
        <dbReference type="ARBA" id="ARBA00022967"/>
    </source>
</evidence>
<proteinExistence type="inferred from homology"/>
<comment type="catalytic activity">
    <reaction evidence="15 16">
        <text>a ubiquinone + NADH + 5 H(+)(in) = a ubiquinol + NAD(+) + 4 H(+)(out)</text>
        <dbReference type="Rhea" id="RHEA:29091"/>
        <dbReference type="Rhea" id="RHEA-COMP:9565"/>
        <dbReference type="Rhea" id="RHEA-COMP:9566"/>
        <dbReference type="ChEBI" id="CHEBI:15378"/>
        <dbReference type="ChEBI" id="CHEBI:16389"/>
        <dbReference type="ChEBI" id="CHEBI:17976"/>
        <dbReference type="ChEBI" id="CHEBI:57540"/>
        <dbReference type="ChEBI" id="CHEBI:57945"/>
        <dbReference type="EC" id="7.1.1.2"/>
    </reaction>
</comment>
<evidence type="ECO:0000256" key="5">
    <source>
        <dbReference type="ARBA" id="ARBA00022448"/>
    </source>
</evidence>
<reference evidence="18" key="2">
    <citation type="submission" date="2014-03" db="EMBL/GenBank/DDBJ databases">
        <authorList>
            <person name="Lee Y.-C."/>
        </authorList>
    </citation>
    <scope>NUCLEOTIDE SEQUENCE</scope>
</reference>